<dbReference type="EMBL" id="FLQV01000870">
    <property type="protein sequence ID" value="SBS98605.1"/>
    <property type="molecule type" value="Genomic_DNA"/>
</dbReference>
<dbReference type="Proteomes" id="UP000078546">
    <property type="component" value="Unassembled WGS sequence"/>
</dbReference>
<evidence type="ECO:0000256" key="1">
    <source>
        <dbReference type="ARBA" id="ARBA00004123"/>
    </source>
</evidence>
<comment type="subcellular location">
    <subcellularLocation>
        <location evidence="1">Nucleus</location>
    </subcellularLocation>
</comment>
<proteinExistence type="inferred from homology"/>
<comment type="similarity">
    <text evidence="2">Belongs to the WD repeat SWD2 family.</text>
</comment>
<sequence length="397" mass="45366">MNSVVYKKIKLTDDVVRRFEVLRAFKYKQSITKNMSWGYDGELLLTSNANDSITIYSLVKGSSVKTLHSKNCGVDVVRFLNDTNEVIVCSTKSNNSEHKQFLRFWDIKENKYIKSLPQIGNICTLNGICINQNKKLMLVNSDDGHIKLYYFNCDTPLILYQSDFMRPVSSFDNEGIIFIASYGKKDIHFYDLLMYDKGEYNIINLRNRMNMDEFITNLLFTPNNKGIIVSTNENNHFKIDSITGSFLCSYKYPDYCSQQEDTNNIVNDNSYKEKKKMNTHILSSNRTDENNSLNNDNSISLPTNLQSSLFIPTVTPDGQYVICGWKDCGIHIWNENGNYVTSLQGHEGKLKISNSSILTTVIYAQRDLNGEEPQKKKCPPNNVSFNPKCSILASSSK</sequence>
<keyword evidence="3" id="KW-0853">WD repeat</keyword>
<evidence type="ECO:0000256" key="5">
    <source>
        <dbReference type="ARBA" id="ARBA00023242"/>
    </source>
</evidence>
<dbReference type="InterPro" id="IPR001680">
    <property type="entry name" value="WD40_rpt"/>
</dbReference>
<dbReference type="InterPro" id="IPR037867">
    <property type="entry name" value="Swd2/WDR82"/>
</dbReference>
<dbReference type="InterPro" id="IPR015943">
    <property type="entry name" value="WD40/YVTN_repeat-like_dom_sf"/>
</dbReference>
<name>A0A1A8X034_PLAOA</name>
<dbReference type="SMART" id="SM00320">
    <property type="entry name" value="WD40"/>
    <property type="match status" value="4"/>
</dbReference>
<evidence type="ECO:0000256" key="3">
    <source>
        <dbReference type="ARBA" id="ARBA00022574"/>
    </source>
</evidence>
<evidence type="ECO:0000313" key="7">
    <source>
        <dbReference type="Proteomes" id="UP000078546"/>
    </source>
</evidence>
<evidence type="ECO:0000256" key="2">
    <source>
        <dbReference type="ARBA" id="ARBA00005616"/>
    </source>
</evidence>
<dbReference type="PANTHER" id="PTHR19861:SF0">
    <property type="entry name" value="WD REPEAT-CONTAINING PROTEIN 82"/>
    <property type="match status" value="1"/>
</dbReference>
<evidence type="ECO:0000256" key="4">
    <source>
        <dbReference type="ARBA" id="ARBA00022737"/>
    </source>
</evidence>
<dbReference type="InterPro" id="IPR036322">
    <property type="entry name" value="WD40_repeat_dom_sf"/>
</dbReference>
<dbReference type="GO" id="GO:0048188">
    <property type="term" value="C:Set1C/COMPASS complex"/>
    <property type="evidence" value="ECO:0007669"/>
    <property type="project" value="TreeGrafter"/>
</dbReference>
<dbReference type="PANTHER" id="PTHR19861">
    <property type="entry name" value="WD40 REPEAT PROTEIN SWD2"/>
    <property type="match status" value="1"/>
</dbReference>
<dbReference type="Gene3D" id="2.130.10.10">
    <property type="entry name" value="YVTN repeat-like/Quinoprotein amine dehydrogenase"/>
    <property type="match status" value="2"/>
</dbReference>
<reference evidence="7" key="1">
    <citation type="submission" date="2016-05" db="EMBL/GenBank/DDBJ databases">
        <authorList>
            <person name="Naeem Raeece"/>
        </authorList>
    </citation>
    <scope>NUCLEOTIDE SEQUENCE [LARGE SCALE GENOMIC DNA]</scope>
</reference>
<protein>
    <submittedName>
        <fullName evidence="6">WD repeat-containing protein 82, putative</fullName>
    </submittedName>
</protein>
<evidence type="ECO:0000313" key="6">
    <source>
        <dbReference type="EMBL" id="SBS98605.1"/>
    </source>
</evidence>
<keyword evidence="4" id="KW-0677">Repeat</keyword>
<gene>
    <name evidence="6" type="ORF">POVCU1_047420</name>
</gene>
<accession>A0A1A8X034</accession>
<dbReference type="GO" id="GO:0016070">
    <property type="term" value="P:RNA metabolic process"/>
    <property type="evidence" value="ECO:0007669"/>
    <property type="project" value="UniProtKB-ARBA"/>
</dbReference>
<organism evidence="6 7">
    <name type="scientific">Plasmodium ovale curtisi</name>
    <dbReference type="NCBI Taxonomy" id="864141"/>
    <lineage>
        <taxon>Eukaryota</taxon>
        <taxon>Sar</taxon>
        <taxon>Alveolata</taxon>
        <taxon>Apicomplexa</taxon>
        <taxon>Aconoidasida</taxon>
        <taxon>Haemosporida</taxon>
        <taxon>Plasmodiidae</taxon>
        <taxon>Plasmodium</taxon>
        <taxon>Plasmodium (Plasmodium)</taxon>
    </lineage>
</organism>
<keyword evidence="5" id="KW-0539">Nucleus</keyword>
<dbReference type="AlphaFoldDB" id="A0A1A8X034"/>
<dbReference type="SUPFAM" id="SSF50978">
    <property type="entry name" value="WD40 repeat-like"/>
    <property type="match status" value="1"/>
</dbReference>
<dbReference type="GO" id="GO:0003682">
    <property type="term" value="F:chromatin binding"/>
    <property type="evidence" value="ECO:0007669"/>
    <property type="project" value="TreeGrafter"/>
</dbReference>